<dbReference type="Gene3D" id="2.60.40.10">
    <property type="entry name" value="Immunoglobulins"/>
    <property type="match status" value="2"/>
</dbReference>
<dbReference type="PANTHER" id="PTHR44337:SF8">
    <property type="entry name" value="IMMUNOGLOBULIN SUBTYPE DOMAIN-CONTAINING PROTEIN"/>
    <property type="match status" value="1"/>
</dbReference>
<dbReference type="PANTHER" id="PTHR44337">
    <property type="entry name" value="CARCINOEMBRYONIC ANTIGEN-RELATED CELL ADHESION MOLECULE 8"/>
    <property type="match status" value="1"/>
</dbReference>
<keyword evidence="4" id="KW-0393">Immunoglobulin domain</keyword>
<organism evidence="6 7">
    <name type="scientific">Meganyctiphanes norvegica</name>
    <name type="common">Northern krill</name>
    <name type="synonym">Thysanopoda norvegica</name>
    <dbReference type="NCBI Taxonomy" id="48144"/>
    <lineage>
        <taxon>Eukaryota</taxon>
        <taxon>Metazoa</taxon>
        <taxon>Ecdysozoa</taxon>
        <taxon>Arthropoda</taxon>
        <taxon>Crustacea</taxon>
        <taxon>Multicrustacea</taxon>
        <taxon>Malacostraca</taxon>
        <taxon>Eumalacostraca</taxon>
        <taxon>Eucarida</taxon>
        <taxon>Euphausiacea</taxon>
        <taxon>Euphausiidae</taxon>
        <taxon>Meganyctiphanes</taxon>
    </lineage>
</organism>
<keyword evidence="7" id="KW-1185">Reference proteome</keyword>
<keyword evidence="2" id="KW-1015">Disulfide bond</keyword>
<accession>A0AAV2RQN7</accession>
<protein>
    <recommendedName>
        <fullName evidence="5">Ig-like domain-containing protein</fullName>
    </recommendedName>
</protein>
<dbReference type="EMBL" id="CAXKWB010028590">
    <property type="protein sequence ID" value="CAL4133811.1"/>
    <property type="molecule type" value="Genomic_DNA"/>
</dbReference>
<evidence type="ECO:0000256" key="4">
    <source>
        <dbReference type="ARBA" id="ARBA00023319"/>
    </source>
</evidence>
<dbReference type="InterPro" id="IPR013783">
    <property type="entry name" value="Ig-like_fold"/>
</dbReference>
<dbReference type="InterPro" id="IPR052598">
    <property type="entry name" value="IgSF_CEA-related"/>
</dbReference>
<evidence type="ECO:0000259" key="5">
    <source>
        <dbReference type="PROSITE" id="PS50835"/>
    </source>
</evidence>
<evidence type="ECO:0000256" key="1">
    <source>
        <dbReference type="ARBA" id="ARBA00022729"/>
    </source>
</evidence>
<dbReference type="SUPFAM" id="SSF48726">
    <property type="entry name" value="Immunoglobulin"/>
    <property type="match status" value="2"/>
</dbReference>
<evidence type="ECO:0000313" key="7">
    <source>
        <dbReference type="Proteomes" id="UP001497623"/>
    </source>
</evidence>
<feature type="non-terminal residue" evidence="6">
    <location>
        <position position="1"/>
    </location>
</feature>
<dbReference type="Pfam" id="PF13927">
    <property type="entry name" value="Ig_3"/>
    <property type="match status" value="1"/>
</dbReference>
<evidence type="ECO:0000313" key="6">
    <source>
        <dbReference type="EMBL" id="CAL4133811.1"/>
    </source>
</evidence>
<name>A0AAV2RQN7_MEGNR</name>
<proteinExistence type="predicted"/>
<dbReference type="AlphaFoldDB" id="A0AAV2RQN7"/>
<keyword evidence="1" id="KW-0732">Signal</keyword>
<feature type="non-terminal residue" evidence="6">
    <location>
        <position position="122"/>
    </location>
</feature>
<feature type="domain" description="Ig-like" evidence="5">
    <location>
        <begin position="54"/>
        <end position="122"/>
    </location>
</feature>
<evidence type="ECO:0000256" key="3">
    <source>
        <dbReference type="ARBA" id="ARBA00023180"/>
    </source>
</evidence>
<evidence type="ECO:0000256" key="2">
    <source>
        <dbReference type="ARBA" id="ARBA00023157"/>
    </source>
</evidence>
<dbReference type="InterPro" id="IPR036179">
    <property type="entry name" value="Ig-like_dom_sf"/>
</dbReference>
<reference evidence="6 7" key="1">
    <citation type="submission" date="2024-05" db="EMBL/GenBank/DDBJ databases">
        <authorList>
            <person name="Wallberg A."/>
        </authorList>
    </citation>
    <scope>NUCLEOTIDE SEQUENCE [LARGE SCALE GENOMIC DNA]</scope>
</reference>
<dbReference type="PROSITE" id="PS50835">
    <property type="entry name" value="IG_LIKE"/>
    <property type="match status" value="2"/>
</dbReference>
<keyword evidence="3" id="KW-0325">Glycoprotein</keyword>
<feature type="domain" description="Ig-like" evidence="5">
    <location>
        <begin position="1"/>
        <end position="46"/>
    </location>
</feature>
<gene>
    <name evidence="6" type="ORF">MNOR_LOCUS27331</name>
</gene>
<sequence length="122" mass="13711">RWYRLGQMVEDNNSTQLVINDVTRDDNLRDITCEVANEVGTSKKITRLSVHYGPSFIVPPRDEFAEIGENVTLQCQIDSLPDPTIVWINQQSQTVVGKDPQLPLEVSSKTKGMYMCLAKVDG</sequence>
<dbReference type="Proteomes" id="UP001497623">
    <property type="component" value="Unassembled WGS sequence"/>
</dbReference>
<comment type="caution">
    <text evidence="6">The sequence shown here is derived from an EMBL/GenBank/DDBJ whole genome shotgun (WGS) entry which is preliminary data.</text>
</comment>
<dbReference type="InterPro" id="IPR007110">
    <property type="entry name" value="Ig-like_dom"/>
</dbReference>